<reference evidence="2" key="1">
    <citation type="submission" date="2016-10" db="EMBL/GenBank/DDBJ databases">
        <authorList>
            <person name="Varghese N."/>
            <person name="Submissions S."/>
        </authorList>
    </citation>
    <scope>NUCLEOTIDE SEQUENCE [LARGE SCALE GENOMIC DNA]</scope>
    <source>
        <strain evidence="2">DSM 22703</strain>
    </source>
</reference>
<protein>
    <submittedName>
        <fullName evidence="1">Uncharacterized protein</fullName>
    </submittedName>
</protein>
<evidence type="ECO:0000313" key="1">
    <source>
        <dbReference type="EMBL" id="SDA78537.1"/>
    </source>
</evidence>
<evidence type="ECO:0000313" key="2">
    <source>
        <dbReference type="Proteomes" id="UP000198756"/>
    </source>
</evidence>
<keyword evidence="2" id="KW-1185">Reference proteome</keyword>
<dbReference type="AlphaFoldDB" id="A0A1G5Y976"/>
<dbReference type="OrthoDB" id="944930at2"/>
<dbReference type="Proteomes" id="UP000198756">
    <property type="component" value="Unassembled WGS sequence"/>
</dbReference>
<organism evidence="1 2">
    <name type="scientific">Algoriphagus alkaliphilus</name>
    <dbReference type="NCBI Taxonomy" id="279824"/>
    <lineage>
        <taxon>Bacteria</taxon>
        <taxon>Pseudomonadati</taxon>
        <taxon>Bacteroidota</taxon>
        <taxon>Cytophagia</taxon>
        <taxon>Cytophagales</taxon>
        <taxon>Cyclobacteriaceae</taxon>
        <taxon>Algoriphagus</taxon>
    </lineage>
</organism>
<dbReference type="RefSeq" id="WP_092730099.1">
    <property type="nucleotide sequence ID" value="NZ_FMXE01000014.1"/>
</dbReference>
<name>A0A1G5Y976_9BACT</name>
<dbReference type="STRING" id="279824.SAMN03080617_02317"/>
<accession>A0A1G5Y976</accession>
<sequence length="359" mass="41656">METFIKRFVFLLFFFSASTAGKSQDCDPTQLATIPGTFKAGIAGSVQNVSKTDLVKEKETLSKINQKISSDFSPVGMEITYSNAFGYNEFYGKNWVADPYIYSLYFLRYVCGTSAKNNRNYQPEISSNTQVYFQINKLSGQGGGIELFAAEIPDDREEKYFKIKDWPERIESGVYQWIITEPQGKETRRVFNLIITKNDKLPFRALTKKEFILFHLPGMNRFLKELEQLRVPIDPKADEESAVQYQIQTQRINEQKKIIEDFEALLTDLSPEELEEPAIVEKGQSWYEFLGFKNVGDTNILHLVVPDMGYFDKSLPKWRPQFFCINFFYETKIQVYLTNINSLIDDLDIKFFQSLLEKP</sequence>
<proteinExistence type="predicted"/>
<dbReference type="EMBL" id="FMXE01000014">
    <property type="protein sequence ID" value="SDA78537.1"/>
    <property type="molecule type" value="Genomic_DNA"/>
</dbReference>
<gene>
    <name evidence="1" type="ORF">SAMN03080617_02317</name>
</gene>